<sequence>MAGVSVHGLTKRFGDRVVLDELDLDIAPGEFVALLGHSGSGKSTLLRVLAGIDQDIDGTAQVDGTVSMAFQQPRLLPWRRVWRNIVTPAKSKVAESLDEYRGQFAYNLLDTNVRQLMAQTAAIVQWDDHEVLNNWYPGEILDLPQYTEKRVDVLARRAFQAFHEWQPVDQARAVDGRVYRSFSFGRRVDVFVLDMRTYKDANTAPKDGVGHILG</sequence>
<dbReference type="Proteomes" id="UP001597045">
    <property type="component" value="Unassembled WGS sequence"/>
</dbReference>
<proteinExistence type="predicted"/>
<dbReference type="PROSITE" id="PS50893">
    <property type="entry name" value="ABC_TRANSPORTER_2"/>
    <property type="match status" value="1"/>
</dbReference>
<dbReference type="InterPro" id="IPR027417">
    <property type="entry name" value="P-loop_NTPase"/>
</dbReference>
<reference evidence="3" key="1">
    <citation type="journal article" date="2019" name="Int. J. Syst. Evol. Microbiol.">
        <title>The Global Catalogue of Microorganisms (GCM) 10K type strain sequencing project: providing services to taxonomists for standard genome sequencing and annotation.</title>
        <authorList>
            <consortium name="The Broad Institute Genomics Platform"/>
            <consortium name="The Broad Institute Genome Sequencing Center for Infectious Disease"/>
            <person name="Wu L."/>
            <person name="Ma J."/>
        </authorList>
    </citation>
    <scope>NUCLEOTIDE SEQUENCE [LARGE SCALE GENOMIC DNA]</scope>
    <source>
        <strain evidence="3">JCM 31486</strain>
    </source>
</reference>
<dbReference type="EMBL" id="JBHTIS010001386">
    <property type="protein sequence ID" value="MFD1048070.1"/>
    <property type="molecule type" value="Genomic_DNA"/>
</dbReference>
<evidence type="ECO:0000259" key="1">
    <source>
        <dbReference type="PROSITE" id="PS50893"/>
    </source>
</evidence>
<dbReference type="Gene3D" id="3.40.50.300">
    <property type="entry name" value="P-loop containing nucleotide triphosphate hydrolases"/>
    <property type="match status" value="1"/>
</dbReference>
<gene>
    <name evidence="2" type="ORF">ACFQ1S_22290</name>
</gene>
<dbReference type="InterPro" id="IPR003439">
    <property type="entry name" value="ABC_transporter-like_ATP-bd"/>
</dbReference>
<dbReference type="SUPFAM" id="SSF52540">
    <property type="entry name" value="P-loop containing nucleoside triphosphate hydrolases"/>
    <property type="match status" value="1"/>
</dbReference>
<dbReference type="SUPFAM" id="SSF56300">
    <property type="entry name" value="Metallo-dependent phosphatases"/>
    <property type="match status" value="1"/>
</dbReference>
<evidence type="ECO:0000313" key="2">
    <source>
        <dbReference type="EMBL" id="MFD1048070.1"/>
    </source>
</evidence>
<feature type="domain" description="ABC transporter" evidence="1">
    <location>
        <begin position="4"/>
        <end position="209"/>
    </location>
</feature>
<dbReference type="Gene3D" id="3.60.21.70">
    <property type="entry name" value="PhoD-like phosphatase"/>
    <property type="match status" value="1"/>
</dbReference>
<dbReference type="PANTHER" id="PTHR43606:SF1">
    <property type="entry name" value="PHOD-LIKE PHOSPHATASE METALLOPHOSPHATASE DOMAIN-CONTAINING PROTEIN"/>
    <property type="match status" value="1"/>
</dbReference>
<dbReference type="InterPro" id="IPR018946">
    <property type="entry name" value="PhoD-like_MPP"/>
</dbReference>
<name>A0ABW3MG85_9PSEU</name>
<dbReference type="InterPro" id="IPR052900">
    <property type="entry name" value="Phospholipid_Metab_Enz"/>
</dbReference>
<dbReference type="PANTHER" id="PTHR43606">
    <property type="entry name" value="PHOSPHATASE, PUTATIVE (AFU_ORTHOLOGUE AFUA_6G08710)-RELATED"/>
    <property type="match status" value="1"/>
</dbReference>
<dbReference type="InterPro" id="IPR029052">
    <property type="entry name" value="Metallo-depent_PP-like"/>
</dbReference>
<evidence type="ECO:0000313" key="3">
    <source>
        <dbReference type="Proteomes" id="UP001597045"/>
    </source>
</evidence>
<organism evidence="2 3">
    <name type="scientific">Kibdelosporangium lantanae</name>
    <dbReference type="NCBI Taxonomy" id="1497396"/>
    <lineage>
        <taxon>Bacteria</taxon>
        <taxon>Bacillati</taxon>
        <taxon>Actinomycetota</taxon>
        <taxon>Actinomycetes</taxon>
        <taxon>Pseudonocardiales</taxon>
        <taxon>Pseudonocardiaceae</taxon>
        <taxon>Kibdelosporangium</taxon>
    </lineage>
</organism>
<dbReference type="Pfam" id="PF09423">
    <property type="entry name" value="PhoD"/>
    <property type="match status" value="1"/>
</dbReference>
<keyword evidence="3" id="KW-1185">Reference proteome</keyword>
<feature type="non-terminal residue" evidence="2">
    <location>
        <position position="214"/>
    </location>
</feature>
<protein>
    <submittedName>
        <fullName evidence="2">Alkaline phosphatase D family protein</fullName>
    </submittedName>
</protein>
<accession>A0ABW3MG85</accession>
<comment type="caution">
    <text evidence="2">The sequence shown here is derived from an EMBL/GenBank/DDBJ whole genome shotgun (WGS) entry which is preliminary data.</text>
</comment>
<dbReference type="InterPro" id="IPR038607">
    <property type="entry name" value="PhoD-like_sf"/>
</dbReference>